<dbReference type="KEGG" id="vcn:VOLCADRAFT_95424"/>
<sequence length="111" mass="12407">MQRLSTDELSSSSFTSSDMDMDIARQEELLIEKYGGLQLKQRALLGKLDNLMLLSIDHLTLLHPLQCPIDQLPVKSKRTVPTQRGRSHLDVVGWSEPVAVPVNASRTVLDI</sequence>
<gene>
    <name evidence="1" type="ORF">VOLCADRAFT_95424</name>
</gene>
<dbReference type="GeneID" id="9626127"/>
<dbReference type="OrthoDB" id="5949865at2759"/>
<protein>
    <submittedName>
        <fullName evidence="1">Uncharacterized protein</fullName>
    </submittedName>
</protein>
<dbReference type="AlphaFoldDB" id="D8U7E9"/>
<proteinExistence type="predicted"/>
<accession>D8U7E9</accession>
<evidence type="ECO:0000313" key="1">
    <source>
        <dbReference type="EMBL" id="EFJ44224.1"/>
    </source>
</evidence>
<reference evidence="1 2" key="1">
    <citation type="journal article" date="2010" name="Science">
        <title>Genomic analysis of organismal complexity in the multicellular green alga Volvox carteri.</title>
        <authorList>
            <person name="Prochnik S.E."/>
            <person name="Umen J."/>
            <person name="Nedelcu A.M."/>
            <person name="Hallmann A."/>
            <person name="Miller S.M."/>
            <person name="Nishii I."/>
            <person name="Ferris P."/>
            <person name="Kuo A."/>
            <person name="Mitros T."/>
            <person name="Fritz-Laylin L.K."/>
            <person name="Hellsten U."/>
            <person name="Chapman J."/>
            <person name="Simakov O."/>
            <person name="Rensing S.A."/>
            <person name="Terry A."/>
            <person name="Pangilinan J."/>
            <person name="Kapitonov V."/>
            <person name="Jurka J."/>
            <person name="Salamov A."/>
            <person name="Shapiro H."/>
            <person name="Schmutz J."/>
            <person name="Grimwood J."/>
            <person name="Lindquist E."/>
            <person name="Lucas S."/>
            <person name="Grigoriev I.V."/>
            <person name="Schmitt R."/>
            <person name="Kirk D."/>
            <person name="Rokhsar D.S."/>
        </authorList>
    </citation>
    <scope>NUCLEOTIDE SEQUENCE [LARGE SCALE GENOMIC DNA]</scope>
    <source>
        <strain evidence="2">f. Nagariensis / Eve</strain>
    </source>
</reference>
<dbReference type="RefSeq" id="XP_002954583.1">
    <property type="nucleotide sequence ID" value="XM_002954537.1"/>
</dbReference>
<dbReference type="EMBL" id="GL378365">
    <property type="protein sequence ID" value="EFJ44224.1"/>
    <property type="molecule type" value="Genomic_DNA"/>
</dbReference>
<dbReference type="Proteomes" id="UP000001058">
    <property type="component" value="Unassembled WGS sequence"/>
</dbReference>
<evidence type="ECO:0000313" key="2">
    <source>
        <dbReference type="Proteomes" id="UP000001058"/>
    </source>
</evidence>
<name>D8U7E9_VOLCA</name>
<keyword evidence="2" id="KW-1185">Reference proteome</keyword>
<organism evidence="2">
    <name type="scientific">Volvox carteri f. nagariensis</name>
    <dbReference type="NCBI Taxonomy" id="3068"/>
    <lineage>
        <taxon>Eukaryota</taxon>
        <taxon>Viridiplantae</taxon>
        <taxon>Chlorophyta</taxon>
        <taxon>core chlorophytes</taxon>
        <taxon>Chlorophyceae</taxon>
        <taxon>CS clade</taxon>
        <taxon>Chlamydomonadales</taxon>
        <taxon>Volvocaceae</taxon>
        <taxon>Volvox</taxon>
    </lineage>
</organism>
<dbReference type="InParanoid" id="D8U7E9"/>